<feature type="site" description="Discriminates between blocked and unblocked aminoacyl-tRNA" evidence="7">
    <location>
        <position position="32"/>
    </location>
</feature>
<dbReference type="PANTHER" id="PTHR17224:SF1">
    <property type="entry name" value="PEPTIDYL-TRNA HYDROLASE"/>
    <property type="match status" value="1"/>
</dbReference>
<evidence type="ECO:0000256" key="2">
    <source>
        <dbReference type="ARBA" id="ARBA00022555"/>
    </source>
</evidence>
<evidence type="ECO:0000256" key="4">
    <source>
        <dbReference type="ARBA" id="ARBA00022884"/>
    </source>
</evidence>
<dbReference type="Proteomes" id="UP000249696">
    <property type="component" value="Unassembled WGS sequence"/>
</dbReference>
<proteinExistence type="inferred from homology"/>
<dbReference type="PROSITE" id="PS01195">
    <property type="entry name" value="PEPT_TRNA_HYDROL_1"/>
    <property type="match status" value="1"/>
</dbReference>
<dbReference type="GO" id="GO:0005737">
    <property type="term" value="C:cytoplasm"/>
    <property type="evidence" value="ECO:0007669"/>
    <property type="project" value="UniProtKB-SubCell"/>
</dbReference>
<evidence type="ECO:0000313" key="11">
    <source>
        <dbReference type="Proteomes" id="UP000249696"/>
    </source>
</evidence>
<reference evidence="10 11" key="1">
    <citation type="submission" date="2018-06" db="EMBL/GenBank/DDBJ databases">
        <title>Genomic Encyclopedia of Archaeal and Bacterial Type Strains, Phase II (KMG-II): from individual species to whole genera.</title>
        <authorList>
            <person name="Goeker M."/>
        </authorList>
    </citation>
    <scope>NUCLEOTIDE SEQUENCE [LARGE SCALE GENOMIC DNA]</scope>
    <source>
        <strain evidence="10 11">DSM 23522</strain>
    </source>
</reference>
<dbReference type="EMBL" id="QLLN01000004">
    <property type="protein sequence ID" value="RAJ11561.1"/>
    <property type="molecule type" value="Genomic_DNA"/>
</dbReference>
<organism evidence="10 11">
    <name type="scientific">Arenibacter echinorum</name>
    <dbReference type="NCBI Taxonomy" id="440515"/>
    <lineage>
        <taxon>Bacteria</taxon>
        <taxon>Pseudomonadati</taxon>
        <taxon>Bacteroidota</taxon>
        <taxon>Flavobacteriia</taxon>
        <taxon>Flavobacteriales</taxon>
        <taxon>Flavobacteriaceae</taxon>
        <taxon>Arenibacter</taxon>
    </lineage>
</organism>
<dbReference type="NCBIfam" id="TIGR00447">
    <property type="entry name" value="pth"/>
    <property type="match status" value="1"/>
</dbReference>
<sequence length="209" mass="23796">MFQFLESFFKMNGALLDEKDAMKKFLVVGLGNIGEEYAETRHNIGFKILDSLALEEDFTFETAKLGDVGTFKVKGRSIICLKPSTYMNRSGKAVKYWMDKENIPLENVLIITDDINLSFGTIRLKTKGSDGGHNGLKDIQQYLLTTNYNRLRFGVGSDFGKGKQIDYVLGEWNQEEKDTLIERYERVNALIRSFVLSGVNRTMNEYNGT</sequence>
<evidence type="ECO:0000256" key="8">
    <source>
        <dbReference type="RuleBase" id="RU000673"/>
    </source>
</evidence>
<evidence type="ECO:0000256" key="6">
    <source>
        <dbReference type="ARBA" id="ARBA00050038"/>
    </source>
</evidence>
<dbReference type="HAMAP" id="MF_00083">
    <property type="entry name" value="Pept_tRNA_hydro_bact"/>
    <property type="match status" value="1"/>
</dbReference>
<dbReference type="GO" id="GO:0000049">
    <property type="term" value="F:tRNA binding"/>
    <property type="evidence" value="ECO:0007669"/>
    <property type="project" value="UniProtKB-UniRule"/>
</dbReference>
<evidence type="ECO:0000256" key="1">
    <source>
        <dbReference type="ARBA" id="ARBA00013260"/>
    </source>
</evidence>
<dbReference type="GO" id="GO:0006515">
    <property type="term" value="P:protein quality control for misfolded or incompletely synthesized proteins"/>
    <property type="evidence" value="ECO:0007669"/>
    <property type="project" value="UniProtKB-UniRule"/>
</dbReference>
<dbReference type="Pfam" id="PF01195">
    <property type="entry name" value="Pept_tRNA_hydro"/>
    <property type="match status" value="1"/>
</dbReference>
<comment type="subcellular location">
    <subcellularLocation>
        <location evidence="7">Cytoplasm</location>
    </subcellularLocation>
</comment>
<dbReference type="OrthoDB" id="9800507at2"/>
<dbReference type="InterPro" id="IPR036416">
    <property type="entry name" value="Pept_tRNA_hydro_sf"/>
</dbReference>
<keyword evidence="11" id="KW-1185">Reference proteome</keyword>
<dbReference type="FunFam" id="3.40.50.1470:FF:000001">
    <property type="entry name" value="Peptidyl-tRNA hydrolase"/>
    <property type="match status" value="1"/>
</dbReference>
<evidence type="ECO:0000256" key="7">
    <source>
        <dbReference type="HAMAP-Rule" id="MF_00083"/>
    </source>
</evidence>
<keyword evidence="3 7" id="KW-0378">Hydrolase</keyword>
<keyword evidence="4 7" id="KW-0694">RNA-binding</keyword>
<dbReference type="CDD" id="cd00462">
    <property type="entry name" value="PTH"/>
    <property type="match status" value="1"/>
</dbReference>
<comment type="catalytic activity">
    <reaction evidence="7 8">
        <text>an N-acyl-L-alpha-aminoacyl-tRNA + H2O = an N-acyl-L-amino acid + a tRNA + H(+)</text>
        <dbReference type="Rhea" id="RHEA:54448"/>
        <dbReference type="Rhea" id="RHEA-COMP:10123"/>
        <dbReference type="Rhea" id="RHEA-COMP:13883"/>
        <dbReference type="ChEBI" id="CHEBI:15377"/>
        <dbReference type="ChEBI" id="CHEBI:15378"/>
        <dbReference type="ChEBI" id="CHEBI:59874"/>
        <dbReference type="ChEBI" id="CHEBI:78442"/>
        <dbReference type="ChEBI" id="CHEBI:138191"/>
        <dbReference type="EC" id="3.1.1.29"/>
    </reaction>
</comment>
<dbReference type="EC" id="3.1.1.29" evidence="1 7"/>
<dbReference type="GO" id="GO:0072344">
    <property type="term" value="P:rescue of stalled ribosome"/>
    <property type="evidence" value="ECO:0007669"/>
    <property type="project" value="UniProtKB-UniRule"/>
</dbReference>
<feature type="binding site" evidence="7">
    <location>
        <position position="134"/>
    </location>
    <ligand>
        <name>tRNA</name>
        <dbReference type="ChEBI" id="CHEBI:17843"/>
    </ligand>
</feature>
<dbReference type="SUPFAM" id="SSF53178">
    <property type="entry name" value="Peptidyl-tRNA hydrolase-like"/>
    <property type="match status" value="1"/>
</dbReference>
<gene>
    <name evidence="7" type="primary">pth</name>
    <name evidence="10" type="ORF">LV92_02490</name>
</gene>
<feature type="site" description="Stabilizes the basic form of H active site to accept a proton" evidence="7">
    <location>
        <position position="113"/>
    </location>
</feature>
<evidence type="ECO:0000256" key="3">
    <source>
        <dbReference type="ARBA" id="ARBA00022801"/>
    </source>
</evidence>
<dbReference type="PANTHER" id="PTHR17224">
    <property type="entry name" value="PEPTIDYL-TRNA HYDROLASE"/>
    <property type="match status" value="1"/>
</dbReference>
<comment type="function">
    <text evidence="7">Hydrolyzes ribosome-free peptidyl-tRNAs (with 1 or more amino acids incorporated), which drop off the ribosome during protein synthesis, or as a result of ribosome stalling.</text>
</comment>
<evidence type="ECO:0000313" key="10">
    <source>
        <dbReference type="EMBL" id="RAJ11561.1"/>
    </source>
</evidence>
<dbReference type="InterPro" id="IPR018171">
    <property type="entry name" value="Pept_tRNA_hydro_CS"/>
</dbReference>
<evidence type="ECO:0000256" key="9">
    <source>
        <dbReference type="RuleBase" id="RU004320"/>
    </source>
</evidence>
<name>A0A327R4E7_9FLAO</name>
<comment type="caution">
    <text evidence="10">The sequence shown here is derived from an EMBL/GenBank/DDBJ whole genome shotgun (WGS) entry which is preliminary data.</text>
</comment>
<dbReference type="AlphaFoldDB" id="A0A327R4E7"/>
<feature type="binding site" evidence="7">
    <location>
        <position position="88"/>
    </location>
    <ligand>
        <name>tRNA</name>
        <dbReference type="ChEBI" id="CHEBI:17843"/>
    </ligand>
</feature>
<comment type="function">
    <text evidence="7">Catalyzes the release of premature peptidyl moieties from peptidyl-tRNA molecules trapped in stalled 50S ribosomal subunits, and thus maintains levels of free tRNAs and 50S ribosomes.</text>
</comment>
<dbReference type="Gene3D" id="3.40.50.1470">
    <property type="entry name" value="Peptidyl-tRNA hydrolase"/>
    <property type="match status" value="1"/>
</dbReference>
<feature type="binding site" evidence="7">
    <location>
        <position position="37"/>
    </location>
    <ligand>
        <name>tRNA</name>
        <dbReference type="ChEBI" id="CHEBI:17843"/>
    </ligand>
</feature>
<dbReference type="InterPro" id="IPR001328">
    <property type="entry name" value="Pept_tRNA_hydro"/>
</dbReference>
<comment type="subunit">
    <text evidence="7">Monomer.</text>
</comment>
<protein>
    <recommendedName>
        <fullName evidence="6 7">Peptidyl-tRNA hydrolase</fullName>
        <shortName evidence="7">Pth</shortName>
        <ecNumber evidence="1 7">3.1.1.29</ecNumber>
    </recommendedName>
</protein>
<keyword evidence="7" id="KW-0963">Cytoplasm</keyword>
<accession>A0A327R4E7</accession>
<dbReference type="RefSeq" id="WP_111624131.1">
    <property type="nucleotide sequence ID" value="NZ_QLLN01000004.1"/>
</dbReference>
<dbReference type="GO" id="GO:0004045">
    <property type="term" value="F:peptidyl-tRNA hydrolase activity"/>
    <property type="evidence" value="ECO:0007669"/>
    <property type="project" value="UniProtKB-UniRule"/>
</dbReference>
<feature type="binding site" evidence="7">
    <location>
        <position position="86"/>
    </location>
    <ligand>
        <name>tRNA</name>
        <dbReference type="ChEBI" id="CHEBI:17843"/>
    </ligand>
</feature>
<comment type="similarity">
    <text evidence="5 7 9">Belongs to the PTH family.</text>
</comment>
<keyword evidence="2 7" id="KW-0820">tRNA-binding</keyword>
<feature type="active site" description="Proton acceptor" evidence="7">
    <location>
        <position position="42"/>
    </location>
</feature>
<evidence type="ECO:0000256" key="5">
    <source>
        <dbReference type="ARBA" id="ARBA00038063"/>
    </source>
</evidence>
<dbReference type="PROSITE" id="PS01196">
    <property type="entry name" value="PEPT_TRNA_HYDROL_2"/>
    <property type="match status" value="1"/>
</dbReference>